<protein>
    <recommendedName>
        <fullName evidence="3">Knr4/Smi1-like domain-containing protein</fullName>
    </recommendedName>
</protein>
<dbReference type="Gene3D" id="3.40.1580.10">
    <property type="entry name" value="SMI1/KNR4-like"/>
    <property type="match status" value="1"/>
</dbReference>
<evidence type="ECO:0000313" key="2">
    <source>
        <dbReference type="Proteomes" id="UP000523447"/>
    </source>
</evidence>
<accession>A0A7X6RJR6</accession>
<proteinExistence type="predicted"/>
<evidence type="ECO:0000313" key="1">
    <source>
        <dbReference type="EMBL" id="NKY88490.1"/>
    </source>
</evidence>
<dbReference type="Proteomes" id="UP000523447">
    <property type="component" value="Unassembled WGS sequence"/>
</dbReference>
<dbReference type="EMBL" id="JAAXPE010000030">
    <property type="protein sequence ID" value="NKY88490.1"/>
    <property type="molecule type" value="Genomic_DNA"/>
</dbReference>
<name>A0A7X6RJR6_9NOCA</name>
<comment type="caution">
    <text evidence="1">The sequence shown here is derived from an EMBL/GenBank/DDBJ whole genome shotgun (WGS) entry which is preliminary data.</text>
</comment>
<dbReference type="Pfam" id="PF14568">
    <property type="entry name" value="SUKH_6"/>
    <property type="match status" value="1"/>
</dbReference>
<dbReference type="SUPFAM" id="SSF160631">
    <property type="entry name" value="SMI1/KNR4-like"/>
    <property type="match status" value="1"/>
</dbReference>
<reference evidence="1 2" key="1">
    <citation type="submission" date="2020-04" db="EMBL/GenBank/DDBJ databases">
        <title>MicrobeNet Type strains.</title>
        <authorList>
            <person name="Nicholson A.C."/>
        </authorList>
    </citation>
    <scope>NUCLEOTIDE SEQUENCE [LARGE SCALE GENOMIC DNA]</scope>
    <source>
        <strain evidence="1 2">DSM 44445</strain>
    </source>
</reference>
<keyword evidence="2" id="KW-1185">Reference proteome</keyword>
<dbReference type="RefSeq" id="WP_040724361.1">
    <property type="nucleotide sequence ID" value="NZ_CAWPHS010000024.1"/>
</dbReference>
<gene>
    <name evidence="1" type="ORF">HGA07_23070</name>
</gene>
<dbReference type="InterPro" id="IPR037883">
    <property type="entry name" value="Knr4/Smi1-like_sf"/>
</dbReference>
<evidence type="ECO:0008006" key="3">
    <source>
        <dbReference type="Google" id="ProtNLM"/>
    </source>
</evidence>
<organism evidence="1 2">
    <name type="scientific">Nocardia veterana</name>
    <dbReference type="NCBI Taxonomy" id="132249"/>
    <lineage>
        <taxon>Bacteria</taxon>
        <taxon>Bacillati</taxon>
        <taxon>Actinomycetota</taxon>
        <taxon>Actinomycetes</taxon>
        <taxon>Mycobacteriales</taxon>
        <taxon>Nocardiaceae</taxon>
        <taxon>Nocardia</taxon>
    </lineage>
</organism>
<dbReference type="AlphaFoldDB" id="A0A7X6RJR6"/>
<sequence length="364" mass="40601">MPRRSAVTQLADLLPPSPLPVSPLPYWREIEETLGHGLPADYKEFIDRYGAGSINGELSVFYPIDRYSDDLVVERRDAWFDDYSFGHSEDLPAGRLIEWGGNEDGDRCFWFVDDEYPDSDPDTWPVYVYFRDRDLDDCWHRFDGGMAEFLTGVVDGEFEGADDLVGGIGLPLRWHLHGDHDSDYGDAPRLSLSDGSIDDHPPGWQPQSNGQGWQRLHHGSLLWLLSFDESGGDQEYFFRTGKLRRLITLDGDHHTIRLEGGILSPGTVYTLSGSVDIAVDGTPSRIGIEALVDGPAVTESAAPSDRPTDIFEQWDRTWVRLPIATEISVPAKKSAALRIRVVAEPATDVLVQTVQLEIHGVAGR</sequence>